<dbReference type="AlphaFoldDB" id="A0A179GG95"/>
<sequence length="278" mass="30033">MALCAVSSACKFDTRPAGRPSGVYCAPRTCLYSSIMCGADPWMTSRRPLHLGGVTRQRLRLNDFRELANRRAPPSSIECSAASRALPRGGLFPFPGAEGNGRFRLRLQLRCGGLLAGPRRGWGPAHFADGEEPGVGSTVVRCIRSSEPATAVAFKSIPTWPADNGSQVDRTTSVIANRLAQSPRESRRGACQETGLLRHHRLLSAGVPPPLRHGTRCGPPRSCWASTKGPEKEECKEVEAVAPPFGPHTHGVRVASMGHGRARWRWRSSNSGPPCSEQ</sequence>
<name>A0A179GG95_PURLI</name>
<reference evidence="1 2" key="1">
    <citation type="submission" date="2016-02" db="EMBL/GenBank/DDBJ databases">
        <title>Biosynthesis of antibiotic leucinostatins and their inhibition on Phytophthora in bio-control Purpureocillium lilacinum.</title>
        <authorList>
            <person name="Wang G."/>
            <person name="Liu Z."/>
            <person name="Lin R."/>
            <person name="Li E."/>
            <person name="Mao Z."/>
            <person name="Ling J."/>
            <person name="Yin W."/>
            <person name="Xie B."/>
        </authorList>
    </citation>
    <scope>NUCLEOTIDE SEQUENCE [LARGE SCALE GENOMIC DNA]</scope>
    <source>
        <strain evidence="1">PLFJ-1</strain>
    </source>
</reference>
<evidence type="ECO:0000313" key="2">
    <source>
        <dbReference type="Proteomes" id="UP000078340"/>
    </source>
</evidence>
<evidence type="ECO:0000313" key="1">
    <source>
        <dbReference type="EMBL" id="OAQ76846.1"/>
    </source>
</evidence>
<comment type="caution">
    <text evidence="1">The sequence shown here is derived from an EMBL/GenBank/DDBJ whole genome shotgun (WGS) entry which is preliminary data.</text>
</comment>
<dbReference type="Proteomes" id="UP000078340">
    <property type="component" value="Unassembled WGS sequence"/>
</dbReference>
<gene>
    <name evidence="1" type="ORF">VFPFJ_10383</name>
</gene>
<organism evidence="1 2">
    <name type="scientific">Purpureocillium lilacinum</name>
    <name type="common">Paecilomyces lilacinus</name>
    <dbReference type="NCBI Taxonomy" id="33203"/>
    <lineage>
        <taxon>Eukaryota</taxon>
        <taxon>Fungi</taxon>
        <taxon>Dikarya</taxon>
        <taxon>Ascomycota</taxon>
        <taxon>Pezizomycotina</taxon>
        <taxon>Sordariomycetes</taxon>
        <taxon>Hypocreomycetidae</taxon>
        <taxon>Hypocreales</taxon>
        <taxon>Ophiocordycipitaceae</taxon>
        <taxon>Purpureocillium</taxon>
    </lineage>
</organism>
<accession>A0A179GG95</accession>
<protein>
    <submittedName>
        <fullName evidence="1">Uncharacterized protein</fullName>
    </submittedName>
</protein>
<dbReference type="EMBL" id="LSBI01000013">
    <property type="protein sequence ID" value="OAQ76846.1"/>
    <property type="molecule type" value="Genomic_DNA"/>
</dbReference>
<proteinExistence type="predicted"/>